<comment type="caution">
    <text evidence="1">The sequence shown here is derived from an EMBL/GenBank/DDBJ whole genome shotgun (WGS) entry which is preliminary data.</text>
</comment>
<name>A0A9W8Z868_9PLEO</name>
<dbReference type="EMBL" id="JAPEVA010000093">
    <property type="protein sequence ID" value="KAJ4400214.1"/>
    <property type="molecule type" value="Genomic_DNA"/>
</dbReference>
<accession>A0A9W8Z868</accession>
<evidence type="ECO:0000313" key="1">
    <source>
        <dbReference type="EMBL" id="KAJ4400214.1"/>
    </source>
</evidence>
<dbReference type="Proteomes" id="UP001140510">
    <property type="component" value="Unassembled WGS sequence"/>
</dbReference>
<keyword evidence="2" id="KW-1185">Reference proteome</keyword>
<gene>
    <name evidence="1" type="ORF">N0V91_008892</name>
</gene>
<reference evidence="1" key="1">
    <citation type="submission" date="2022-10" db="EMBL/GenBank/DDBJ databases">
        <title>Tapping the CABI collections for fungal endophytes: first genome assemblies for Collariella, Neodidymelliopsis, Ascochyta clinopodiicola, Didymella pomorum, Didymosphaeria variabile, Neocosmospora piperis and Neocucurbitaria cava.</title>
        <authorList>
            <person name="Hill R."/>
        </authorList>
    </citation>
    <scope>NUCLEOTIDE SEQUENCE</scope>
    <source>
        <strain evidence="1">IMI 355091</strain>
    </source>
</reference>
<protein>
    <submittedName>
        <fullName evidence="1">Uncharacterized protein</fullName>
    </submittedName>
</protein>
<proteinExistence type="predicted"/>
<dbReference type="AlphaFoldDB" id="A0A9W8Z868"/>
<organism evidence="1 2">
    <name type="scientific">Didymella pomorum</name>
    <dbReference type="NCBI Taxonomy" id="749634"/>
    <lineage>
        <taxon>Eukaryota</taxon>
        <taxon>Fungi</taxon>
        <taxon>Dikarya</taxon>
        <taxon>Ascomycota</taxon>
        <taxon>Pezizomycotina</taxon>
        <taxon>Dothideomycetes</taxon>
        <taxon>Pleosporomycetidae</taxon>
        <taxon>Pleosporales</taxon>
        <taxon>Pleosporineae</taxon>
        <taxon>Didymellaceae</taxon>
        <taxon>Didymella</taxon>
    </lineage>
</organism>
<evidence type="ECO:0000313" key="2">
    <source>
        <dbReference type="Proteomes" id="UP001140510"/>
    </source>
</evidence>
<sequence>MDQMPDPIYTDTLSAETLSESNPYLAYSVNTFSGCDEGLFHYINLAHQPGLQYISAMKMQPLDYKVGKNLIRRLEMMKHFRYQNNMHFALNTFRARSAVSALTKTSRAVQVSSAFDTFC</sequence>